<accession>A0A6C0IRB1</accession>
<proteinExistence type="predicted"/>
<reference evidence="1" key="1">
    <citation type="journal article" date="2020" name="Nature">
        <title>Giant virus diversity and host interactions through global metagenomics.</title>
        <authorList>
            <person name="Schulz F."/>
            <person name="Roux S."/>
            <person name="Paez-Espino D."/>
            <person name="Jungbluth S."/>
            <person name="Walsh D.A."/>
            <person name="Denef V.J."/>
            <person name="McMahon K.D."/>
            <person name="Konstantinidis K.T."/>
            <person name="Eloe-Fadrosh E.A."/>
            <person name="Kyrpides N.C."/>
            <person name="Woyke T."/>
        </authorList>
    </citation>
    <scope>NUCLEOTIDE SEQUENCE</scope>
    <source>
        <strain evidence="1">GVMAG-M-3300024301-20</strain>
    </source>
</reference>
<organism evidence="1">
    <name type="scientific">viral metagenome</name>
    <dbReference type="NCBI Taxonomy" id="1070528"/>
    <lineage>
        <taxon>unclassified sequences</taxon>
        <taxon>metagenomes</taxon>
        <taxon>organismal metagenomes</taxon>
    </lineage>
</organism>
<dbReference type="AlphaFoldDB" id="A0A6C0IRB1"/>
<sequence length="247" mass="29935">MENTKPENVASKLCKICIIYKDIERFHKNTLTCKDCHNLKRREKYNNNEEHRKKLIEIASIFKHNKVIIRQQIKQEEQEKIGIENKICKYCEEIKPKTRFRHNRLKCKDCERDDPNEKFKRYVRTRIYNCLRYKNKSKHSIEYLGCTSQEYFNWMLTYDPIYNLDNYGPEWHIDHVIPLSTFNLENLEEQLIAFNWRNTMPLSAKSNMSKNNRINKAQVITHFTKLTQYHNENNIELPQKIIDLFAT</sequence>
<protein>
    <submittedName>
        <fullName evidence="1">Uncharacterized protein</fullName>
    </submittedName>
</protein>
<name>A0A6C0IRB1_9ZZZZ</name>
<evidence type="ECO:0000313" key="1">
    <source>
        <dbReference type="EMBL" id="QHT95751.1"/>
    </source>
</evidence>
<dbReference type="EMBL" id="MN740245">
    <property type="protein sequence ID" value="QHT95751.1"/>
    <property type="molecule type" value="Genomic_DNA"/>
</dbReference>